<feature type="region of interest" description="Disordered" evidence="1">
    <location>
        <begin position="1"/>
        <end position="33"/>
    </location>
</feature>
<accession>A0ABV6ACG7</accession>
<dbReference type="PANTHER" id="PTHR22916:SF64">
    <property type="entry name" value="TRANSFERASE, PUTATIVE-RELATED"/>
    <property type="match status" value="1"/>
</dbReference>
<organism evidence="3 4">
    <name type="scientific">Rhizobium puerariae</name>
    <dbReference type="NCBI Taxonomy" id="1585791"/>
    <lineage>
        <taxon>Bacteria</taxon>
        <taxon>Pseudomonadati</taxon>
        <taxon>Pseudomonadota</taxon>
        <taxon>Alphaproteobacteria</taxon>
        <taxon>Hyphomicrobiales</taxon>
        <taxon>Rhizobiaceae</taxon>
        <taxon>Rhizobium/Agrobacterium group</taxon>
        <taxon>Rhizobium</taxon>
    </lineage>
</organism>
<dbReference type="InterPro" id="IPR029044">
    <property type="entry name" value="Nucleotide-diphossugar_trans"/>
</dbReference>
<evidence type="ECO:0000256" key="1">
    <source>
        <dbReference type="SAM" id="MobiDB-lite"/>
    </source>
</evidence>
<dbReference type="Gene3D" id="3.90.550.10">
    <property type="entry name" value="Spore Coat Polysaccharide Biosynthesis Protein SpsA, Chain A"/>
    <property type="match status" value="1"/>
</dbReference>
<gene>
    <name evidence="3" type="ORF">ACFFP0_05610</name>
</gene>
<feature type="domain" description="Glycosyltransferase 2-like" evidence="2">
    <location>
        <begin position="38"/>
        <end position="143"/>
    </location>
</feature>
<dbReference type="CDD" id="cd00761">
    <property type="entry name" value="Glyco_tranf_GTA_type"/>
    <property type="match status" value="1"/>
</dbReference>
<dbReference type="Pfam" id="PF00535">
    <property type="entry name" value="Glycos_transf_2"/>
    <property type="match status" value="1"/>
</dbReference>
<dbReference type="RefSeq" id="WP_377257479.1">
    <property type="nucleotide sequence ID" value="NZ_JBHMAA010000008.1"/>
</dbReference>
<dbReference type="SUPFAM" id="SSF53448">
    <property type="entry name" value="Nucleotide-diphospho-sugar transferases"/>
    <property type="match status" value="1"/>
</dbReference>
<dbReference type="InterPro" id="IPR001173">
    <property type="entry name" value="Glyco_trans_2-like"/>
</dbReference>
<comment type="caution">
    <text evidence="3">The sequence shown here is derived from an EMBL/GenBank/DDBJ whole genome shotgun (WGS) entry which is preliminary data.</text>
</comment>
<evidence type="ECO:0000313" key="3">
    <source>
        <dbReference type="EMBL" id="MFB9948315.1"/>
    </source>
</evidence>
<proteinExistence type="predicted"/>
<evidence type="ECO:0000313" key="4">
    <source>
        <dbReference type="Proteomes" id="UP001589692"/>
    </source>
</evidence>
<sequence length="364" mass="40311">MTGSMDQGASANPGSPAPERSRSEHAGPEPAGIPPKLSVVITCWNYSQYVDRAIRSVQSQHREDCELLVVDDGSTDGSWEVIGSTGARALRVDNGGQRKACLHGLHHTLSPFVLFLDADDELLPGSLEAIIANLDDSVAKLQFPLKRMDGDGNIISGPVPELDAFRGRQLVRRVLQTGVYTTPPTSGNVFRRDVCHLLEGAEYDKAVDGVILFAAPFMGDVVSLSQPLGLYRVHDRNDSGLGTELNSQSLRRDLRRFVDRMGHLRQIVETYGFAGELVVPEQAYFYLERRFYLAVAEGERISVQSLLRLLTVLWREYYPARTKAVITAFFLMTSMLPKERARRGLAYRLDAGKRSPLGLLQALI</sequence>
<keyword evidence="4" id="KW-1185">Reference proteome</keyword>
<reference evidence="3 4" key="1">
    <citation type="submission" date="2024-09" db="EMBL/GenBank/DDBJ databases">
        <authorList>
            <person name="Sun Q."/>
            <person name="Mori K."/>
        </authorList>
    </citation>
    <scope>NUCLEOTIDE SEQUENCE [LARGE SCALE GENOMIC DNA]</scope>
    <source>
        <strain evidence="3 4">TBRC 4938</strain>
    </source>
</reference>
<evidence type="ECO:0000259" key="2">
    <source>
        <dbReference type="Pfam" id="PF00535"/>
    </source>
</evidence>
<protein>
    <submittedName>
        <fullName evidence="3">Glycosyltransferase family 2 protein</fullName>
    </submittedName>
</protein>
<dbReference type="EMBL" id="JBHMAA010000008">
    <property type="protein sequence ID" value="MFB9948315.1"/>
    <property type="molecule type" value="Genomic_DNA"/>
</dbReference>
<dbReference type="PANTHER" id="PTHR22916">
    <property type="entry name" value="GLYCOSYLTRANSFERASE"/>
    <property type="match status" value="1"/>
</dbReference>
<name>A0ABV6ACG7_9HYPH</name>
<dbReference type="Proteomes" id="UP001589692">
    <property type="component" value="Unassembled WGS sequence"/>
</dbReference>
<feature type="compositionally biased region" description="Polar residues" evidence="1">
    <location>
        <begin position="1"/>
        <end position="13"/>
    </location>
</feature>